<evidence type="ECO:0000259" key="3">
    <source>
        <dbReference type="Pfam" id="PF05193"/>
    </source>
</evidence>
<dbReference type="SUPFAM" id="SSF63411">
    <property type="entry name" value="LuxS/MPP-like metallohydrolase"/>
    <property type="match status" value="2"/>
</dbReference>
<feature type="domain" description="Peptidase M16 N-terminal" evidence="2">
    <location>
        <begin position="56"/>
        <end position="167"/>
    </location>
</feature>
<evidence type="ECO:0000259" key="2">
    <source>
        <dbReference type="Pfam" id="PF00675"/>
    </source>
</evidence>
<dbReference type="InterPro" id="IPR050361">
    <property type="entry name" value="MPP/UQCRC_Complex"/>
</dbReference>
<dbReference type="InterPro" id="IPR011249">
    <property type="entry name" value="Metalloenz_LuxS/M16"/>
</dbReference>
<dbReference type="RefSeq" id="WP_252115629.1">
    <property type="nucleotide sequence ID" value="NZ_JAMSCK010000007.1"/>
</dbReference>
<dbReference type="Proteomes" id="UP001155077">
    <property type="component" value="Unassembled WGS sequence"/>
</dbReference>
<reference evidence="4" key="1">
    <citation type="submission" date="2022-06" db="EMBL/GenBank/DDBJ databases">
        <title>Gramella sediminis sp. nov., isolated from deep-sea sediment of the Indian Ocean.</title>
        <authorList>
            <person name="Yang L."/>
        </authorList>
    </citation>
    <scope>NUCLEOTIDE SEQUENCE</scope>
    <source>
        <strain evidence="4">HMD3159</strain>
    </source>
</reference>
<accession>A0ABT0Z682</accession>
<dbReference type="Pfam" id="PF05193">
    <property type="entry name" value="Peptidase_M16_C"/>
    <property type="match status" value="1"/>
</dbReference>
<organism evidence="4 5">
    <name type="scientific">Gramella jeungdoensis</name>
    <dbReference type="NCBI Taxonomy" id="708091"/>
    <lineage>
        <taxon>Bacteria</taxon>
        <taxon>Pseudomonadati</taxon>
        <taxon>Bacteroidota</taxon>
        <taxon>Flavobacteriia</taxon>
        <taxon>Flavobacteriales</taxon>
        <taxon>Flavobacteriaceae</taxon>
        <taxon>Christiangramia</taxon>
    </lineage>
</organism>
<dbReference type="PANTHER" id="PTHR11851:SF224">
    <property type="entry name" value="PROCESSING PROTEASE"/>
    <property type="match status" value="1"/>
</dbReference>
<keyword evidence="5" id="KW-1185">Reference proteome</keyword>
<protein>
    <submittedName>
        <fullName evidence="4">Insulinase family protein</fullName>
    </submittedName>
</protein>
<sequence length="689" mass="76509">MKIKFISIFILFLVCISTQAQIDRSKQPEPGPAPTINLGKPDSFTLDNGLKVMVVENHKLPRVRASLLIDNEPHAQGTKQGVKALYSAMMGTGTKSMSKDEFNKRVDFLGANVGFGSESAYASSLSKFFPEVMQLMADGFLNPKFEEQEFKDQKDKLLESLKFGEKSASYIASNISSALAYGKDHPYGEFETEESVNSVSLEDIRNYYNTYISPANAYLVVVGDVTASEVKKLAKEHFGDWKKPAPKASNLPEVKNVATTEINFIDVPNAVQSELRVQNTIDLKISDDDYFPVVVANQILGGSFGSYLNMNLREEHGYTYGARSSTGADKYASRFVASTSVRNAVTDSAVVEILKEINRIKTEKVSQEDLEKAKAKFAGNFVLNLEDPSTIADYALNIETNDLPQDFYENYLKRINAVTPEDIQRVANKYYKTDKLRIVIAGKGSEVLEGVENITYKGQKLPVKYYDKYGNKVDKPEFNKEVDPSVTVEKVFGDYIKAIGGKEAVKDIESVLIKANATIQGMNLELEIKRTSEGKLAQSVAMNGNVMSKQVFNGESGYAMVQGQKMPYTEEQIKMAQADAQAFPELNTEGSKVEGVEQVNGKDTYVVSMNENTKAYYDMESGLKVQSVKTMSQAGQTMTIPTMYSDYREVEGVKFPFMIAQSMGPQTFEFEVSEVLVNEGVSEEDFVVE</sequence>
<dbReference type="InterPro" id="IPR007863">
    <property type="entry name" value="Peptidase_M16_C"/>
</dbReference>
<keyword evidence="1" id="KW-0732">Signal</keyword>
<dbReference type="PANTHER" id="PTHR11851">
    <property type="entry name" value="METALLOPROTEASE"/>
    <property type="match status" value="1"/>
</dbReference>
<comment type="caution">
    <text evidence="4">The sequence shown here is derived from an EMBL/GenBank/DDBJ whole genome shotgun (WGS) entry which is preliminary data.</text>
</comment>
<name>A0ABT0Z682_9FLAO</name>
<feature type="signal peptide" evidence="1">
    <location>
        <begin position="1"/>
        <end position="20"/>
    </location>
</feature>
<evidence type="ECO:0000313" key="5">
    <source>
        <dbReference type="Proteomes" id="UP001155077"/>
    </source>
</evidence>
<dbReference type="Gene3D" id="3.30.830.10">
    <property type="entry name" value="Metalloenzyme, LuxS/M16 peptidase-like"/>
    <property type="match status" value="2"/>
</dbReference>
<feature type="domain" description="Peptidase M16 C-terminal" evidence="3">
    <location>
        <begin position="198"/>
        <end position="376"/>
    </location>
</feature>
<feature type="chain" id="PRO_5046506138" evidence="1">
    <location>
        <begin position="21"/>
        <end position="689"/>
    </location>
</feature>
<evidence type="ECO:0000313" key="4">
    <source>
        <dbReference type="EMBL" id="MCM8570925.1"/>
    </source>
</evidence>
<dbReference type="EMBL" id="JAMSCK010000007">
    <property type="protein sequence ID" value="MCM8570925.1"/>
    <property type="molecule type" value="Genomic_DNA"/>
</dbReference>
<proteinExistence type="predicted"/>
<evidence type="ECO:0000256" key="1">
    <source>
        <dbReference type="SAM" id="SignalP"/>
    </source>
</evidence>
<dbReference type="InterPro" id="IPR011765">
    <property type="entry name" value="Pept_M16_N"/>
</dbReference>
<gene>
    <name evidence="4" type="ORF">NE848_16125</name>
</gene>
<dbReference type="Pfam" id="PF00675">
    <property type="entry name" value="Peptidase_M16"/>
    <property type="match status" value="1"/>
</dbReference>